<evidence type="ECO:0000256" key="5">
    <source>
        <dbReference type="ARBA" id="ARBA00023136"/>
    </source>
</evidence>
<feature type="transmembrane region" description="Helical" evidence="8">
    <location>
        <begin position="162"/>
        <end position="183"/>
    </location>
</feature>
<dbReference type="EMBL" id="NIVC01001756">
    <property type="protein sequence ID" value="PAA64387.1"/>
    <property type="molecule type" value="Genomic_DNA"/>
</dbReference>
<dbReference type="PANTHER" id="PTHR48020">
    <property type="entry name" value="PROTON MYO-INOSITOL COTRANSPORTER"/>
    <property type="match status" value="1"/>
</dbReference>
<comment type="subcellular location">
    <subcellularLocation>
        <location evidence="1">Membrane</location>
        <topology evidence="1">Multi-pass membrane protein</topology>
    </subcellularLocation>
</comment>
<dbReference type="PANTHER" id="PTHR48020:SF12">
    <property type="entry name" value="PROTON MYO-INOSITOL COTRANSPORTER"/>
    <property type="match status" value="1"/>
</dbReference>
<feature type="transmembrane region" description="Helical" evidence="8">
    <location>
        <begin position="104"/>
        <end position="124"/>
    </location>
</feature>
<dbReference type="GO" id="GO:0005366">
    <property type="term" value="F:myo-inositol:proton symporter activity"/>
    <property type="evidence" value="ECO:0007669"/>
    <property type="project" value="TreeGrafter"/>
</dbReference>
<dbReference type="CDD" id="cd17360">
    <property type="entry name" value="MFS_HMIT_like"/>
    <property type="match status" value="1"/>
</dbReference>
<feature type="transmembrane region" description="Helical" evidence="8">
    <location>
        <begin position="388"/>
        <end position="411"/>
    </location>
</feature>
<dbReference type="InterPro" id="IPR005828">
    <property type="entry name" value="MFS_sugar_transport-like"/>
</dbReference>
<feature type="transmembrane region" description="Helical" evidence="8">
    <location>
        <begin position="357"/>
        <end position="381"/>
    </location>
</feature>
<dbReference type="STRING" id="282301.A0A267EU16"/>
<dbReference type="PROSITE" id="PS50850">
    <property type="entry name" value="MFS"/>
    <property type="match status" value="1"/>
</dbReference>
<keyword evidence="3 8" id="KW-0812">Transmembrane</keyword>
<feature type="transmembrane region" description="Helical" evidence="8">
    <location>
        <begin position="195"/>
        <end position="217"/>
    </location>
</feature>
<evidence type="ECO:0000256" key="6">
    <source>
        <dbReference type="RuleBase" id="RU003346"/>
    </source>
</evidence>
<feature type="transmembrane region" description="Helical" evidence="8">
    <location>
        <begin position="499"/>
        <end position="525"/>
    </location>
</feature>
<gene>
    <name evidence="10" type="ORF">BOX15_Mlig022904g1</name>
</gene>
<evidence type="ECO:0000256" key="8">
    <source>
        <dbReference type="SAM" id="Phobius"/>
    </source>
</evidence>
<keyword evidence="11" id="KW-1185">Reference proteome</keyword>
<proteinExistence type="inferred from homology"/>
<dbReference type="Proteomes" id="UP000215902">
    <property type="component" value="Unassembled WGS sequence"/>
</dbReference>
<feature type="region of interest" description="Disordered" evidence="7">
    <location>
        <begin position="1"/>
        <end position="59"/>
    </location>
</feature>
<feature type="transmembrane region" description="Helical" evidence="8">
    <location>
        <begin position="136"/>
        <end position="156"/>
    </location>
</feature>
<keyword evidence="4 8" id="KW-1133">Transmembrane helix</keyword>
<feature type="transmembrane region" description="Helical" evidence="8">
    <location>
        <begin position="66"/>
        <end position="84"/>
    </location>
</feature>
<evidence type="ECO:0000313" key="10">
    <source>
        <dbReference type="EMBL" id="PAA64387.1"/>
    </source>
</evidence>
<dbReference type="NCBIfam" id="TIGR00879">
    <property type="entry name" value="SP"/>
    <property type="match status" value="1"/>
</dbReference>
<evidence type="ECO:0000256" key="3">
    <source>
        <dbReference type="ARBA" id="ARBA00022692"/>
    </source>
</evidence>
<protein>
    <recommendedName>
        <fullName evidence="9">Major facilitator superfamily (MFS) profile domain-containing protein</fullName>
    </recommendedName>
</protein>
<feature type="transmembrane region" description="Helical" evidence="8">
    <location>
        <begin position="537"/>
        <end position="558"/>
    </location>
</feature>
<evidence type="ECO:0000256" key="4">
    <source>
        <dbReference type="ARBA" id="ARBA00022989"/>
    </source>
</evidence>
<dbReference type="PRINTS" id="PR00171">
    <property type="entry name" value="SUGRTRNSPORT"/>
</dbReference>
<feature type="compositionally biased region" description="Polar residues" evidence="7">
    <location>
        <begin position="1"/>
        <end position="21"/>
    </location>
</feature>
<evidence type="ECO:0000313" key="11">
    <source>
        <dbReference type="Proteomes" id="UP000215902"/>
    </source>
</evidence>
<organism evidence="10 11">
    <name type="scientific">Macrostomum lignano</name>
    <dbReference type="NCBI Taxonomy" id="282301"/>
    <lineage>
        <taxon>Eukaryota</taxon>
        <taxon>Metazoa</taxon>
        <taxon>Spiralia</taxon>
        <taxon>Lophotrochozoa</taxon>
        <taxon>Platyhelminthes</taxon>
        <taxon>Rhabditophora</taxon>
        <taxon>Macrostomorpha</taxon>
        <taxon>Macrostomida</taxon>
        <taxon>Macrostomidae</taxon>
        <taxon>Macrostomum</taxon>
    </lineage>
</organism>
<evidence type="ECO:0000256" key="1">
    <source>
        <dbReference type="ARBA" id="ARBA00004141"/>
    </source>
</evidence>
<evidence type="ECO:0000259" key="9">
    <source>
        <dbReference type="PROSITE" id="PS50850"/>
    </source>
</evidence>
<keyword evidence="5 8" id="KW-0472">Membrane</keyword>
<feature type="transmembrane region" description="Helical" evidence="8">
    <location>
        <begin position="223"/>
        <end position="245"/>
    </location>
</feature>
<accession>A0A267EU16</accession>
<feature type="transmembrane region" description="Helical" evidence="8">
    <location>
        <begin position="570"/>
        <end position="588"/>
    </location>
</feature>
<sequence>MSSPGLQRRTGQGSLNPGFSNEDTDIDPNVIGTEPINNHDSDDMASPKQHLASGSRSGNVSSGGSIYMVMISLLSAIGGFLFGYDTGIVSGAMLFIKVQFNLSSLWQEIIVSVTIAAAAVFALVSGWLSAWLGRRLCILFASIIFLVGSILLAAAQDRAMLVAGRVTVGAGIGLASMIVPVYLAETSPAHLRGRLVTLNTVFITGGQFVAALTAGAFSGVTQGWRYMLGLAGLPALLQILCFAWLPESPRWLVARERLGAARTVLERLRGVAGSSDAESDVVDVELKEIVAKHREEMRVMADRGPRPILLQMLEQPWTRRALLIGCGLQAFQQLSGINTVMYYSASIVKMAGVRNDAMAVWLSAATAGTNFFACFIGLSLVERIGRRPLLIGSLCGVIASLAVLAVGFQIIRDNSMPVAFPSPLQNNTRQCFVQSTCDSCISQHPTSSKLDSIVSCGFCYSGSNGTCVSVSRSGNSSLCPATSQTSSWFLAKDFCPTPYAWIVLTGLITYLAFFSPGMAPVPWLINSEIYPLWGRSAGSGLATCVNWTCNLLVSLTFLSLTELLTKHGTYWLFASLATLALLFVITFVPETKGKSLEEIEFMLENNI</sequence>
<dbReference type="Gene3D" id="1.20.1250.20">
    <property type="entry name" value="MFS general substrate transporter like domains"/>
    <property type="match status" value="2"/>
</dbReference>
<name>A0A267EU16_9PLAT</name>
<dbReference type="AlphaFoldDB" id="A0A267EU16"/>
<dbReference type="InterPro" id="IPR036259">
    <property type="entry name" value="MFS_trans_sf"/>
</dbReference>
<dbReference type="InterPro" id="IPR003663">
    <property type="entry name" value="Sugar/inositol_transpt"/>
</dbReference>
<dbReference type="Pfam" id="PF00083">
    <property type="entry name" value="Sugar_tr"/>
    <property type="match status" value="2"/>
</dbReference>
<evidence type="ECO:0000256" key="7">
    <source>
        <dbReference type="SAM" id="MobiDB-lite"/>
    </source>
</evidence>
<comment type="caution">
    <text evidence="10">The sequence shown here is derived from an EMBL/GenBank/DDBJ whole genome shotgun (WGS) entry which is preliminary data.</text>
</comment>
<evidence type="ECO:0000256" key="2">
    <source>
        <dbReference type="ARBA" id="ARBA00022448"/>
    </source>
</evidence>
<feature type="transmembrane region" description="Helical" evidence="8">
    <location>
        <begin position="321"/>
        <end position="345"/>
    </location>
</feature>
<dbReference type="GO" id="GO:0016324">
    <property type="term" value="C:apical plasma membrane"/>
    <property type="evidence" value="ECO:0007669"/>
    <property type="project" value="TreeGrafter"/>
</dbReference>
<dbReference type="OrthoDB" id="6339427at2759"/>
<keyword evidence="2 6" id="KW-0813">Transport</keyword>
<dbReference type="SUPFAM" id="SSF103473">
    <property type="entry name" value="MFS general substrate transporter"/>
    <property type="match status" value="1"/>
</dbReference>
<dbReference type="InterPro" id="IPR020846">
    <property type="entry name" value="MFS_dom"/>
</dbReference>
<dbReference type="InterPro" id="IPR050814">
    <property type="entry name" value="Myo-inositol_Transporter"/>
</dbReference>
<comment type="similarity">
    <text evidence="6">Belongs to the major facilitator superfamily. Sugar transporter (TC 2.A.1.1) family.</text>
</comment>
<reference evidence="10 11" key="1">
    <citation type="submission" date="2017-06" db="EMBL/GenBank/DDBJ databases">
        <title>A platform for efficient transgenesis in Macrostomum lignano, a flatworm model organism for stem cell research.</title>
        <authorList>
            <person name="Berezikov E."/>
        </authorList>
    </citation>
    <scope>NUCLEOTIDE SEQUENCE [LARGE SCALE GENOMIC DNA]</scope>
    <source>
        <strain evidence="10">DV1</strain>
        <tissue evidence="10">Whole organism</tissue>
    </source>
</reference>
<feature type="domain" description="Major facilitator superfamily (MFS) profile" evidence="9">
    <location>
        <begin position="71"/>
        <end position="592"/>
    </location>
</feature>